<protein>
    <submittedName>
        <fullName evidence="1">Uncharacterized protein</fullName>
    </submittedName>
</protein>
<reference evidence="1" key="1">
    <citation type="journal article" date="2021" name="PeerJ">
        <title>Extensive microbial diversity within the chicken gut microbiome revealed by metagenomics and culture.</title>
        <authorList>
            <person name="Gilroy R."/>
            <person name="Ravi A."/>
            <person name="Getino M."/>
            <person name="Pursley I."/>
            <person name="Horton D.L."/>
            <person name="Alikhan N.F."/>
            <person name="Baker D."/>
            <person name="Gharbi K."/>
            <person name="Hall N."/>
            <person name="Watson M."/>
            <person name="Adriaenssens E.M."/>
            <person name="Foster-Nyarko E."/>
            <person name="Jarju S."/>
            <person name="Secka A."/>
            <person name="Antonio M."/>
            <person name="Oren A."/>
            <person name="Chaudhuri R.R."/>
            <person name="La Ragione R."/>
            <person name="Hildebrand F."/>
            <person name="Pallen M.J."/>
        </authorList>
    </citation>
    <scope>NUCLEOTIDE SEQUENCE</scope>
    <source>
        <strain evidence="1">1277</strain>
    </source>
</reference>
<organism evidence="1 2">
    <name type="scientific">Romboutsia timonensis</name>
    <dbReference type="NCBI Taxonomy" id="1776391"/>
    <lineage>
        <taxon>Bacteria</taxon>
        <taxon>Bacillati</taxon>
        <taxon>Bacillota</taxon>
        <taxon>Clostridia</taxon>
        <taxon>Peptostreptococcales</taxon>
        <taxon>Peptostreptococcaceae</taxon>
        <taxon>Romboutsia</taxon>
    </lineage>
</organism>
<evidence type="ECO:0000313" key="2">
    <source>
        <dbReference type="Proteomes" id="UP000776700"/>
    </source>
</evidence>
<dbReference type="AlphaFoldDB" id="A0A921N109"/>
<accession>A0A921N109</accession>
<dbReference type="EMBL" id="DYUB01000155">
    <property type="protein sequence ID" value="HJG96374.1"/>
    <property type="molecule type" value="Genomic_DNA"/>
</dbReference>
<sequence>MKIFPSTHKIKSVTESHVDLDLNVPLAYIELDYSKYKIDKVMKDIANTDVKTEVLVNQEFSSPSVKLFNKFSEAVNMDNLLTRVGDKYYYRPKDMISFEPQRFNYTATIKTNIAYKIANRYNINVACVDDVDSLDLSKRIAAGFSNPSAREIVPPNISINNNRLDAYTFTDMSITDCDVLFIESPDGIHYDDSQKPTEIDKILFLNNNAAIWIASDYNKNYPYENTSSFDEYTIKTPILNSKTSMLSDVYFDINAMPYNPNVIYHNIFNGNKAPILVVEHIGKGYEIISHSSILNNIEENIKVMYEVIMFCYLNRYETTTNLRQWITSEIPDYQIESGKLVKKKYFMSDVDLYKYFNLKASELILYNVNIVDEHTNTTPDDNTQDLYDYATSIQFIGMNGGRLMFDKVTSSNSTYSTEPKKPTNWISMYDGDNIIYLRELHYIVETDLSGKVFTVINEDDLKVKILAFKSTSLGVDTQMPFEKTIPFVKTSVNGVERIREAEYAFYINVHNQEIGFDFLEDFTEDKGEMLFTIRVYQTPDSIQVTDMRQLGGGLKEDAADNYNLMDIGHINGRPYRPAGTVVFTLPTKYKEYENLIEKAIKKYIGASDVPVIFFEDK</sequence>
<name>A0A921N109_9FIRM</name>
<dbReference type="Proteomes" id="UP000776700">
    <property type="component" value="Unassembled WGS sequence"/>
</dbReference>
<gene>
    <name evidence="1" type="ORF">K8V90_04640</name>
</gene>
<reference evidence="1" key="2">
    <citation type="submission" date="2021-09" db="EMBL/GenBank/DDBJ databases">
        <authorList>
            <person name="Gilroy R."/>
        </authorList>
    </citation>
    <scope>NUCLEOTIDE SEQUENCE</scope>
    <source>
        <strain evidence="1">1277</strain>
    </source>
</reference>
<evidence type="ECO:0000313" key="1">
    <source>
        <dbReference type="EMBL" id="HJG96374.1"/>
    </source>
</evidence>
<proteinExistence type="predicted"/>
<comment type="caution">
    <text evidence="1">The sequence shown here is derived from an EMBL/GenBank/DDBJ whole genome shotgun (WGS) entry which is preliminary data.</text>
</comment>